<dbReference type="PANTHER" id="PTHR40265">
    <property type="entry name" value="BLL2707 PROTEIN"/>
    <property type="match status" value="1"/>
</dbReference>
<protein>
    <submittedName>
        <fullName evidence="2">Glyoxalase-like protein</fullName>
    </submittedName>
</protein>
<gene>
    <name evidence="2" type="ORF">EDD28_2625</name>
</gene>
<evidence type="ECO:0000259" key="1">
    <source>
        <dbReference type="Pfam" id="PF13468"/>
    </source>
</evidence>
<keyword evidence="3" id="KW-1185">Reference proteome</keyword>
<dbReference type="Proteomes" id="UP000275356">
    <property type="component" value="Unassembled WGS sequence"/>
</dbReference>
<dbReference type="Pfam" id="PF13468">
    <property type="entry name" value="Glyoxalase_3"/>
    <property type="match status" value="1"/>
</dbReference>
<sequence>MSQFPSTLDHVVLAGPDLAEAVDHVERLTGVRGAPGGQHPTGTANHLVAFTVDGQRVPHYLEIIGPDPARGVAASEVATFGIAGLTGPGVRTFAIHPDDIDATAAAAAAAGIVLGEVQPLSRRTPAGDLLEWRITSGPNRTPERVIPFLIDWGTTPHPGLADLPTLELVELRVTHPDPAAIEAAYGVLGVDLAVAAGDEPTLTLVVESADGRRVELG</sequence>
<proteinExistence type="predicted"/>
<feature type="domain" description="Glyoxalase-like" evidence="1">
    <location>
        <begin position="8"/>
        <end position="185"/>
    </location>
</feature>
<dbReference type="PANTHER" id="PTHR40265:SF1">
    <property type="entry name" value="GLYOXALASE-LIKE DOMAIN-CONTAINING PROTEIN"/>
    <property type="match status" value="1"/>
</dbReference>
<evidence type="ECO:0000313" key="3">
    <source>
        <dbReference type="Proteomes" id="UP000275356"/>
    </source>
</evidence>
<dbReference type="OrthoDB" id="3227561at2"/>
<dbReference type="EMBL" id="RKHQ01000002">
    <property type="protein sequence ID" value="ROR93217.1"/>
    <property type="molecule type" value="Genomic_DNA"/>
</dbReference>
<reference evidence="2 3" key="1">
    <citation type="submission" date="2018-11" db="EMBL/GenBank/DDBJ databases">
        <title>Sequencing the genomes of 1000 actinobacteria strains.</title>
        <authorList>
            <person name="Klenk H.-P."/>
        </authorList>
    </citation>
    <scope>NUCLEOTIDE SEQUENCE [LARGE SCALE GENOMIC DNA]</scope>
    <source>
        <strain evidence="2 3">DSM 13521</strain>
    </source>
</reference>
<name>A0A3N2D0A9_9MICO</name>
<dbReference type="SUPFAM" id="SSF54593">
    <property type="entry name" value="Glyoxalase/Bleomycin resistance protein/Dihydroxybiphenyl dioxygenase"/>
    <property type="match status" value="1"/>
</dbReference>
<accession>A0A3N2D0A9</accession>
<dbReference type="AlphaFoldDB" id="A0A3N2D0A9"/>
<organism evidence="2 3">
    <name type="scientific">Salana multivorans</name>
    <dbReference type="NCBI Taxonomy" id="120377"/>
    <lineage>
        <taxon>Bacteria</taxon>
        <taxon>Bacillati</taxon>
        <taxon>Actinomycetota</taxon>
        <taxon>Actinomycetes</taxon>
        <taxon>Micrococcales</taxon>
        <taxon>Beutenbergiaceae</taxon>
        <taxon>Salana</taxon>
    </lineage>
</organism>
<dbReference type="RefSeq" id="WP_123740208.1">
    <property type="nucleotide sequence ID" value="NZ_RKHQ01000002.1"/>
</dbReference>
<dbReference type="Gene3D" id="3.10.180.10">
    <property type="entry name" value="2,3-Dihydroxybiphenyl 1,2-Dioxygenase, domain 1"/>
    <property type="match status" value="1"/>
</dbReference>
<evidence type="ECO:0000313" key="2">
    <source>
        <dbReference type="EMBL" id="ROR93217.1"/>
    </source>
</evidence>
<dbReference type="InterPro" id="IPR029068">
    <property type="entry name" value="Glyas_Bleomycin-R_OHBP_Dase"/>
</dbReference>
<dbReference type="InterPro" id="IPR025870">
    <property type="entry name" value="Glyoxalase-like_dom"/>
</dbReference>
<comment type="caution">
    <text evidence="2">The sequence shown here is derived from an EMBL/GenBank/DDBJ whole genome shotgun (WGS) entry which is preliminary data.</text>
</comment>